<feature type="non-terminal residue" evidence="2">
    <location>
        <position position="63"/>
    </location>
</feature>
<name>A0A401TLP3_CHIPU</name>
<comment type="caution">
    <text evidence="2">The sequence shown here is derived from an EMBL/GenBank/DDBJ whole genome shotgun (WGS) entry which is preliminary data.</text>
</comment>
<dbReference type="GO" id="GO:0005819">
    <property type="term" value="C:spindle"/>
    <property type="evidence" value="ECO:0007669"/>
    <property type="project" value="TreeGrafter"/>
</dbReference>
<evidence type="ECO:0000256" key="1">
    <source>
        <dbReference type="PROSITE-ProRule" id="PRU00023"/>
    </source>
</evidence>
<dbReference type="PROSITE" id="PS50088">
    <property type="entry name" value="ANK_REPEAT"/>
    <property type="match status" value="1"/>
</dbReference>
<dbReference type="Pfam" id="PF13637">
    <property type="entry name" value="Ank_4"/>
    <property type="match status" value="1"/>
</dbReference>
<proteinExistence type="predicted"/>
<dbReference type="InterPro" id="IPR039269">
    <property type="entry name" value="ANKFN1"/>
</dbReference>
<evidence type="ECO:0000313" key="3">
    <source>
        <dbReference type="Proteomes" id="UP000287033"/>
    </source>
</evidence>
<dbReference type="InterPro" id="IPR002110">
    <property type="entry name" value="Ankyrin_rpt"/>
</dbReference>
<sequence length="63" mass="6998">MFEAVEQQDLDTVQLLLRHYSVHELDLNTPNRDGLTPLDIAIMTNQVAIAQSLLRAGASESPH</sequence>
<dbReference type="STRING" id="137246.A0A401TLP3"/>
<dbReference type="EMBL" id="BEZZ01104923">
    <property type="protein sequence ID" value="GCC43591.1"/>
    <property type="molecule type" value="Genomic_DNA"/>
</dbReference>
<evidence type="ECO:0000313" key="2">
    <source>
        <dbReference type="EMBL" id="GCC43591.1"/>
    </source>
</evidence>
<gene>
    <name evidence="2" type="ORF">chiPu_0027472</name>
</gene>
<dbReference type="InterPro" id="IPR036770">
    <property type="entry name" value="Ankyrin_rpt-contain_sf"/>
</dbReference>
<accession>A0A401TLP3</accession>
<dbReference type="PANTHER" id="PTHR21437:SF3">
    <property type="entry name" value="ANKYRIN REPEAT AND FIBRONECTIN TYPE-III DOMAIN-CONTAINING PROTEIN 1"/>
    <property type="match status" value="1"/>
</dbReference>
<protein>
    <submittedName>
        <fullName evidence="2">Uncharacterized protein</fullName>
    </submittedName>
</protein>
<dbReference type="AlphaFoldDB" id="A0A401TLP3"/>
<keyword evidence="1" id="KW-0040">ANK repeat</keyword>
<feature type="repeat" description="ANK" evidence="1">
    <location>
        <begin position="33"/>
        <end position="63"/>
    </location>
</feature>
<keyword evidence="3" id="KW-1185">Reference proteome</keyword>
<dbReference type="PANTHER" id="PTHR21437">
    <property type="entry name" value="WIDE AWAKE"/>
    <property type="match status" value="1"/>
</dbReference>
<organism evidence="2 3">
    <name type="scientific">Chiloscyllium punctatum</name>
    <name type="common">Brownbanded bambooshark</name>
    <name type="synonym">Hemiscyllium punctatum</name>
    <dbReference type="NCBI Taxonomy" id="137246"/>
    <lineage>
        <taxon>Eukaryota</taxon>
        <taxon>Metazoa</taxon>
        <taxon>Chordata</taxon>
        <taxon>Craniata</taxon>
        <taxon>Vertebrata</taxon>
        <taxon>Chondrichthyes</taxon>
        <taxon>Elasmobranchii</taxon>
        <taxon>Galeomorphii</taxon>
        <taxon>Galeoidea</taxon>
        <taxon>Orectolobiformes</taxon>
        <taxon>Hemiscylliidae</taxon>
        <taxon>Chiloscyllium</taxon>
    </lineage>
</organism>
<dbReference type="PROSITE" id="PS50297">
    <property type="entry name" value="ANK_REP_REGION"/>
    <property type="match status" value="1"/>
</dbReference>
<dbReference type="SUPFAM" id="SSF48403">
    <property type="entry name" value="Ankyrin repeat"/>
    <property type="match status" value="1"/>
</dbReference>
<dbReference type="Proteomes" id="UP000287033">
    <property type="component" value="Unassembled WGS sequence"/>
</dbReference>
<dbReference type="OrthoDB" id="2428204at2759"/>
<reference evidence="2 3" key="1">
    <citation type="journal article" date="2018" name="Nat. Ecol. Evol.">
        <title>Shark genomes provide insights into elasmobranch evolution and the origin of vertebrates.</title>
        <authorList>
            <person name="Hara Y"/>
            <person name="Yamaguchi K"/>
            <person name="Onimaru K"/>
            <person name="Kadota M"/>
            <person name="Koyanagi M"/>
            <person name="Keeley SD"/>
            <person name="Tatsumi K"/>
            <person name="Tanaka K"/>
            <person name="Motone F"/>
            <person name="Kageyama Y"/>
            <person name="Nozu R"/>
            <person name="Adachi N"/>
            <person name="Nishimura O"/>
            <person name="Nakagawa R"/>
            <person name="Tanegashima C"/>
            <person name="Kiyatake I"/>
            <person name="Matsumoto R"/>
            <person name="Murakumo K"/>
            <person name="Nishida K"/>
            <person name="Terakita A"/>
            <person name="Kuratani S"/>
            <person name="Sato K"/>
            <person name="Hyodo S Kuraku.S."/>
        </authorList>
    </citation>
    <scope>NUCLEOTIDE SEQUENCE [LARGE SCALE GENOMIC DNA]</scope>
</reference>
<dbReference type="GO" id="GO:0000132">
    <property type="term" value="P:establishment of mitotic spindle orientation"/>
    <property type="evidence" value="ECO:0007669"/>
    <property type="project" value="TreeGrafter"/>
</dbReference>
<dbReference type="Gene3D" id="1.25.40.20">
    <property type="entry name" value="Ankyrin repeat-containing domain"/>
    <property type="match status" value="1"/>
</dbReference>
<dbReference type="GO" id="GO:0061172">
    <property type="term" value="P:regulation of establishment of bipolar cell polarity"/>
    <property type="evidence" value="ECO:0007669"/>
    <property type="project" value="TreeGrafter"/>
</dbReference>